<comment type="similarity">
    <text evidence="7">Belongs to the DNA polymerase HolA subunit family.</text>
</comment>
<dbReference type="Gene3D" id="1.10.8.60">
    <property type="match status" value="1"/>
</dbReference>
<dbReference type="SUPFAM" id="SSF48019">
    <property type="entry name" value="post-AAA+ oligomerization domain-like"/>
    <property type="match status" value="1"/>
</dbReference>
<evidence type="ECO:0000259" key="10">
    <source>
        <dbReference type="Pfam" id="PF06144"/>
    </source>
</evidence>
<evidence type="ECO:0000256" key="5">
    <source>
        <dbReference type="ARBA" id="ARBA00022705"/>
    </source>
</evidence>
<keyword evidence="6" id="KW-0239">DNA-directed DNA polymerase</keyword>
<comment type="catalytic activity">
    <reaction evidence="8">
        <text>DNA(n) + a 2'-deoxyribonucleoside 5'-triphosphate = DNA(n+1) + diphosphate</text>
        <dbReference type="Rhea" id="RHEA:22508"/>
        <dbReference type="Rhea" id="RHEA-COMP:17339"/>
        <dbReference type="Rhea" id="RHEA-COMP:17340"/>
        <dbReference type="ChEBI" id="CHEBI:33019"/>
        <dbReference type="ChEBI" id="CHEBI:61560"/>
        <dbReference type="ChEBI" id="CHEBI:173112"/>
        <dbReference type="EC" id="2.7.7.7"/>
    </reaction>
</comment>
<evidence type="ECO:0000256" key="3">
    <source>
        <dbReference type="ARBA" id="ARBA00022679"/>
    </source>
</evidence>
<accession>A0A381XIG8</accession>
<dbReference type="InterPro" id="IPR027417">
    <property type="entry name" value="P-loop_NTPase"/>
</dbReference>
<keyword evidence="9" id="KW-0175">Coiled coil</keyword>
<keyword evidence="4" id="KW-0548">Nucleotidyltransferase</keyword>
<dbReference type="PANTHER" id="PTHR34388">
    <property type="entry name" value="DNA POLYMERASE III SUBUNIT DELTA"/>
    <property type="match status" value="1"/>
</dbReference>
<dbReference type="Gene3D" id="3.40.50.300">
    <property type="entry name" value="P-loop containing nucleotide triphosphate hydrolases"/>
    <property type="match status" value="1"/>
</dbReference>
<feature type="coiled-coil region" evidence="9">
    <location>
        <begin position="109"/>
        <end position="137"/>
    </location>
</feature>
<dbReference type="PANTHER" id="PTHR34388:SF1">
    <property type="entry name" value="DNA POLYMERASE III SUBUNIT DELTA"/>
    <property type="match status" value="1"/>
</dbReference>
<dbReference type="InterPro" id="IPR008921">
    <property type="entry name" value="DNA_pol3_clamp-load_cplx_C"/>
</dbReference>
<keyword evidence="5" id="KW-0235">DNA replication</keyword>
<evidence type="ECO:0000256" key="9">
    <source>
        <dbReference type="SAM" id="Coils"/>
    </source>
</evidence>
<organism evidence="12">
    <name type="scientific">marine metagenome</name>
    <dbReference type="NCBI Taxonomy" id="408172"/>
    <lineage>
        <taxon>unclassified sequences</taxon>
        <taxon>metagenomes</taxon>
        <taxon>ecological metagenomes</taxon>
    </lineage>
</organism>
<protein>
    <recommendedName>
        <fullName evidence="2">DNA polymerase III subunit delta</fullName>
        <ecNumber evidence="1">2.7.7.7</ecNumber>
    </recommendedName>
</protein>
<feature type="non-terminal residue" evidence="12">
    <location>
        <position position="1"/>
    </location>
</feature>
<dbReference type="Pfam" id="PF06144">
    <property type="entry name" value="DNA_pol3_delta"/>
    <property type="match status" value="1"/>
</dbReference>
<reference evidence="12" key="1">
    <citation type="submission" date="2018-05" db="EMBL/GenBank/DDBJ databases">
        <authorList>
            <person name="Lanie J.A."/>
            <person name="Ng W.-L."/>
            <person name="Kazmierczak K.M."/>
            <person name="Andrzejewski T.M."/>
            <person name="Davidsen T.M."/>
            <person name="Wayne K.J."/>
            <person name="Tettelin H."/>
            <person name="Glass J.I."/>
            <person name="Rusch D."/>
            <person name="Podicherti R."/>
            <person name="Tsui H.-C.T."/>
            <person name="Winkler M.E."/>
        </authorList>
    </citation>
    <scope>NUCLEOTIDE SEQUENCE</scope>
</reference>
<name>A0A381XIG8_9ZZZZ</name>
<dbReference type="NCBIfam" id="TIGR01128">
    <property type="entry name" value="holA"/>
    <property type="match status" value="1"/>
</dbReference>
<dbReference type="GO" id="GO:0003677">
    <property type="term" value="F:DNA binding"/>
    <property type="evidence" value="ECO:0007669"/>
    <property type="project" value="InterPro"/>
</dbReference>
<sequence>LFANRRLIEVRLPTGKPGEMGSKALLDFLQHCGTDTTLVLLTGRIDKRAQATKWFKGIEKKGVVVEARSLSADQLPEWIQQRFRGLGISVTRGAVDQLAYYAEGNLMAAAQEIRKLAVLLDENAELDEERLEALTEDQARFSVYNLVDAALGTDAGRALRILTALRREGTEAVLVVWALAREARSMAAIAKALQSGESRSAVFRSHQVWRSREACVNLALKHHPGSYWSSLLGCLSGVDRVLKGRGTSAGDAWVELERVVLSVCGITTLSRIIS</sequence>
<evidence type="ECO:0000256" key="7">
    <source>
        <dbReference type="ARBA" id="ARBA00034754"/>
    </source>
</evidence>
<evidence type="ECO:0000313" key="12">
    <source>
        <dbReference type="EMBL" id="SVA64546.1"/>
    </source>
</evidence>
<feature type="domain" description="DNA polymerase III delta N-terminal" evidence="10">
    <location>
        <begin position="1"/>
        <end position="67"/>
    </location>
</feature>
<dbReference type="InterPro" id="IPR032780">
    <property type="entry name" value="DNA_pol3_delt_C"/>
</dbReference>
<dbReference type="CDD" id="cd18138">
    <property type="entry name" value="HLD_clamp_pol_III_delta"/>
    <property type="match status" value="1"/>
</dbReference>
<dbReference type="GO" id="GO:0009360">
    <property type="term" value="C:DNA polymerase III complex"/>
    <property type="evidence" value="ECO:0007669"/>
    <property type="project" value="InterPro"/>
</dbReference>
<dbReference type="EMBL" id="UINC01015304">
    <property type="protein sequence ID" value="SVA64546.1"/>
    <property type="molecule type" value="Genomic_DNA"/>
</dbReference>
<feature type="domain" description="DNA polymerase III subunit delta C-terminal" evidence="11">
    <location>
        <begin position="145"/>
        <end position="265"/>
    </location>
</feature>
<keyword evidence="3" id="KW-0808">Transferase</keyword>
<gene>
    <name evidence="12" type="ORF">METZ01_LOCUS117400</name>
</gene>
<proteinExistence type="inferred from homology"/>
<evidence type="ECO:0000256" key="4">
    <source>
        <dbReference type="ARBA" id="ARBA00022695"/>
    </source>
</evidence>
<dbReference type="Pfam" id="PF14840">
    <property type="entry name" value="DNA_pol3_delt_C"/>
    <property type="match status" value="1"/>
</dbReference>
<evidence type="ECO:0000256" key="2">
    <source>
        <dbReference type="ARBA" id="ARBA00017703"/>
    </source>
</evidence>
<dbReference type="InterPro" id="IPR005790">
    <property type="entry name" value="DNA_polIII_delta"/>
</dbReference>
<evidence type="ECO:0000256" key="1">
    <source>
        <dbReference type="ARBA" id="ARBA00012417"/>
    </source>
</evidence>
<evidence type="ECO:0000259" key="11">
    <source>
        <dbReference type="Pfam" id="PF14840"/>
    </source>
</evidence>
<dbReference type="EC" id="2.7.7.7" evidence="1"/>
<dbReference type="SUPFAM" id="SSF52540">
    <property type="entry name" value="P-loop containing nucleoside triphosphate hydrolases"/>
    <property type="match status" value="1"/>
</dbReference>
<evidence type="ECO:0000256" key="8">
    <source>
        <dbReference type="ARBA" id="ARBA00049244"/>
    </source>
</evidence>
<dbReference type="InterPro" id="IPR010372">
    <property type="entry name" value="DNA_pol3_delta_N"/>
</dbReference>
<dbReference type="AlphaFoldDB" id="A0A381XIG8"/>
<dbReference type="Gene3D" id="1.20.272.10">
    <property type="match status" value="1"/>
</dbReference>
<dbReference type="GO" id="GO:0003887">
    <property type="term" value="F:DNA-directed DNA polymerase activity"/>
    <property type="evidence" value="ECO:0007669"/>
    <property type="project" value="UniProtKB-KW"/>
</dbReference>
<evidence type="ECO:0000256" key="6">
    <source>
        <dbReference type="ARBA" id="ARBA00022932"/>
    </source>
</evidence>
<dbReference type="GO" id="GO:0006261">
    <property type="term" value="P:DNA-templated DNA replication"/>
    <property type="evidence" value="ECO:0007669"/>
    <property type="project" value="TreeGrafter"/>
</dbReference>